<gene>
    <name evidence="2" type="ORF">TPC1_11379</name>
</gene>
<proteinExistence type="predicted"/>
<dbReference type="EMBL" id="GDID01001025">
    <property type="protein sequence ID" value="JAP95581.1"/>
    <property type="molecule type" value="Transcribed_RNA"/>
</dbReference>
<accession>A0A146KJG9</accession>
<dbReference type="AlphaFoldDB" id="A0A146KJG9"/>
<sequence>TVNRVLFEFSSILNNINLLSRKSKQEPNDKHQDLEPNDIFEQLKQQLMEIHTSEDLDFIALFLISRIAIAFALGINPTFVLPCQNGQKYKYGLNSGLVSNQPYNLYPCGKQLAIRIPSLLACEIDFKKYCYDCFGTSEEQNQNILDYNKQQQSQQMRQAQNYLKFQDKEYNVCIYIKKSLIMKHDKKGMSILQYITYTTEQNTQQEGLFTQEEIQ</sequence>
<reference evidence="2" key="1">
    <citation type="submission" date="2015-07" db="EMBL/GenBank/DDBJ databases">
        <title>Adaptation to a free-living lifestyle via gene acquisitions in the diplomonad Trepomonas sp. PC1.</title>
        <authorList>
            <person name="Xu F."/>
            <person name="Jerlstrom-Hultqvist J."/>
            <person name="Kolisko M."/>
            <person name="Simpson A.G.B."/>
            <person name="Roger A.J."/>
            <person name="Svard S.G."/>
            <person name="Andersson J.O."/>
        </authorList>
    </citation>
    <scope>NUCLEOTIDE SEQUENCE</scope>
    <source>
        <strain evidence="2">PC1</strain>
    </source>
</reference>
<organism evidence="2">
    <name type="scientific">Trepomonas sp. PC1</name>
    <dbReference type="NCBI Taxonomy" id="1076344"/>
    <lineage>
        <taxon>Eukaryota</taxon>
        <taxon>Metamonada</taxon>
        <taxon>Diplomonadida</taxon>
        <taxon>Hexamitidae</taxon>
        <taxon>Hexamitinae</taxon>
        <taxon>Trepomonas</taxon>
    </lineage>
</organism>
<evidence type="ECO:0000256" key="1">
    <source>
        <dbReference type="SAM" id="Phobius"/>
    </source>
</evidence>
<name>A0A146KJG9_9EUKA</name>
<feature type="non-terminal residue" evidence="2">
    <location>
        <position position="215"/>
    </location>
</feature>
<keyword evidence="1" id="KW-0812">Transmembrane</keyword>
<feature type="non-terminal residue" evidence="2">
    <location>
        <position position="1"/>
    </location>
</feature>
<evidence type="ECO:0000313" key="2">
    <source>
        <dbReference type="EMBL" id="JAP95581.1"/>
    </source>
</evidence>
<keyword evidence="1" id="KW-1133">Transmembrane helix</keyword>
<keyword evidence="1" id="KW-0472">Membrane</keyword>
<feature type="transmembrane region" description="Helical" evidence="1">
    <location>
        <begin position="58"/>
        <end position="81"/>
    </location>
</feature>
<protein>
    <submittedName>
        <fullName evidence="2">Uncharacterized protein</fullName>
    </submittedName>
</protein>